<feature type="transmembrane region" description="Helical" evidence="2">
    <location>
        <begin position="12"/>
        <end position="36"/>
    </location>
</feature>
<dbReference type="Pfam" id="PF03929">
    <property type="entry name" value="PepSY_TM"/>
    <property type="match status" value="1"/>
</dbReference>
<feature type="transmembrane region" description="Helical" evidence="2">
    <location>
        <begin position="337"/>
        <end position="359"/>
    </location>
</feature>
<sequence>MKPGFRQAMAWLHNWAGLVLGWVMFAIFLTGTLTVFRAEISHWMQPDRQITPASQQQATAAAERYLRQHAADARQWYIYPPSGRETSMLLYWEDADDNWHNVRIDPHRAEPAHQRASLGGDFFYRFHFELHLPYPWGRLLACLAAMVMLVALVSGIVTHRRIFKDFFTFRPAKAPQRAWLDAHNAVGVLALPFHLVITYSGLVTLMMLVMPAALDALYQGDRQAYRSELIGMPPKVAPSGVARPLQPLAPMVAAASRHWQGGPVGTIAVTAPGDANARVRIEQSETMQLRSRGSGVVFDGATGRPLTLLATQQPAALAHDVIFGLHMGRFADYGLRWLYFLCGVAGTLMIGSGLVLWSIKRRQREAKAGTAGFGARLVETLNIATIAGLPLAVAAFFWANRLVPLARPERADEEVLCFFAAWVLSLLHAAIRPARAAWREQLAAVAMLLGTVPLLSLLTVPAHLGNAFARGNTVGAVFELTALAFGAAFAYAAYQAHRAGKRPVPADAATRRRPAATLAQETP</sequence>
<dbReference type="Proteomes" id="UP001061302">
    <property type="component" value="Chromosome"/>
</dbReference>
<dbReference type="PANTHER" id="PTHR34219">
    <property type="entry name" value="IRON-REGULATED INNER MEMBRANE PROTEIN-RELATED"/>
    <property type="match status" value="1"/>
</dbReference>
<keyword evidence="2" id="KW-0472">Membrane</keyword>
<keyword evidence="2" id="KW-0812">Transmembrane</keyword>
<feature type="transmembrane region" description="Helical" evidence="2">
    <location>
        <begin position="442"/>
        <end position="464"/>
    </location>
</feature>
<feature type="transmembrane region" description="Helical" evidence="2">
    <location>
        <begin position="411"/>
        <end position="430"/>
    </location>
</feature>
<dbReference type="InterPro" id="IPR005625">
    <property type="entry name" value="PepSY-ass_TM"/>
</dbReference>
<feature type="transmembrane region" description="Helical" evidence="2">
    <location>
        <begin position="178"/>
        <end position="202"/>
    </location>
</feature>
<protein>
    <submittedName>
        <fullName evidence="3">PepSY domain-containing protein</fullName>
    </submittedName>
</protein>
<evidence type="ECO:0000313" key="4">
    <source>
        <dbReference type="Proteomes" id="UP001061302"/>
    </source>
</evidence>
<keyword evidence="2" id="KW-1133">Transmembrane helix</keyword>
<organism evidence="3 4">
    <name type="scientific">Chitiniphilus purpureus</name>
    <dbReference type="NCBI Taxonomy" id="2981137"/>
    <lineage>
        <taxon>Bacteria</taxon>
        <taxon>Pseudomonadati</taxon>
        <taxon>Pseudomonadota</taxon>
        <taxon>Betaproteobacteria</taxon>
        <taxon>Neisseriales</taxon>
        <taxon>Chitinibacteraceae</taxon>
        <taxon>Chitiniphilus</taxon>
    </lineage>
</organism>
<feature type="region of interest" description="Disordered" evidence="1">
    <location>
        <begin position="503"/>
        <end position="523"/>
    </location>
</feature>
<dbReference type="EMBL" id="CP106753">
    <property type="protein sequence ID" value="UXY13659.1"/>
    <property type="molecule type" value="Genomic_DNA"/>
</dbReference>
<reference evidence="3" key="1">
    <citation type="submission" date="2022-10" db="EMBL/GenBank/DDBJ databases">
        <title>Chitiniphilus purpureus sp. nov., a novel chitin-degrading bacterium isolated from crawfish pond sediment.</title>
        <authorList>
            <person name="Li K."/>
        </authorList>
    </citation>
    <scope>NUCLEOTIDE SEQUENCE</scope>
    <source>
        <strain evidence="3">CD1</strain>
    </source>
</reference>
<name>A0ABY6DH36_9NEIS</name>
<evidence type="ECO:0000313" key="3">
    <source>
        <dbReference type="EMBL" id="UXY13659.1"/>
    </source>
</evidence>
<accession>A0ABY6DH36</accession>
<proteinExistence type="predicted"/>
<feature type="transmembrane region" description="Helical" evidence="2">
    <location>
        <begin position="380"/>
        <end position="399"/>
    </location>
</feature>
<evidence type="ECO:0000256" key="1">
    <source>
        <dbReference type="SAM" id="MobiDB-lite"/>
    </source>
</evidence>
<dbReference type="PANTHER" id="PTHR34219:SF4">
    <property type="entry name" value="PEPSY DOMAIN-CONTAINING PROTEIN"/>
    <property type="match status" value="1"/>
</dbReference>
<gene>
    <name evidence="3" type="ORF">N8I74_10020</name>
</gene>
<feature type="transmembrane region" description="Helical" evidence="2">
    <location>
        <begin position="476"/>
        <end position="494"/>
    </location>
</feature>
<feature type="transmembrane region" description="Helical" evidence="2">
    <location>
        <begin position="136"/>
        <end position="157"/>
    </location>
</feature>
<evidence type="ECO:0000256" key="2">
    <source>
        <dbReference type="SAM" id="Phobius"/>
    </source>
</evidence>
<keyword evidence="4" id="KW-1185">Reference proteome</keyword>
<dbReference type="RefSeq" id="WP_263122868.1">
    <property type="nucleotide sequence ID" value="NZ_CP106753.1"/>
</dbReference>